<keyword evidence="6 13" id="KW-0963">Cytoplasm</keyword>
<dbReference type="RefSeq" id="WP_150942733.1">
    <property type="nucleotide sequence ID" value="NZ_VCMV01000007.1"/>
</dbReference>
<protein>
    <recommendedName>
        <fullName evidence="5 13">Pantothenate synthetase</fullName>
        <shortName evidence="13">PS</shortName>
        <ecNumber evidence="4 13">6.3.2.1</ecNumber>
    </recommendedName>
    <alternativeName>
        <fullName evidence="13">Pantoate--beta-alanine ligase</fullName>
    </alternativeName>
    <alternativeName>
        <fullName evidence="13">Pantoate-activating enzyme</fullName>
    </alternativeName>
</protein>
<feature type="binding site" evidence="13">
    <location>
        <begin position="33"/>
        <end position="40"/>
    </location>
    <ligand>
        <name>ATP</name>
        <dbReference type="ChEBI" id="CHEBI:30616"/>
    </ligand>
</feature>
<dbReference type="GO" id="GO:0004592">
    <property type="term" value="F:pantoate-beta-alanine ligase activity"/>
    <property type="evidence" value="ECO:0007669"/>
    <property type="project" value="UniProtKB-UniRule"/>
</dbReference>
<evidence type="ECO:0000313" key="14">
    <source>
        <dbReference type="EMBL" id="KAB0268175.1"/>
    </source>
</evidence>
<comment type="subcellular location">
    <subcellularLocation>
        <location evidence="1 13">Cytoplasm</location>
    </subcellularLocation>
</comment>
<dbReference type="GO" id="GO:0005524">
    <property type="term" value="F:ATP binding"/>
    <property type="evidence" value="ECO:0007669"/>
    <property type="project" value="UniProtKB-KW"/>
</dbReference>
<evidence type="ECO:0000256" key="13">
    <source>
        <dbReference type="HAMAP-Rule" id="MF_00158"/>
    </source>
</evidence>
<dbReference type="EMBL" id="VCMV01000007">
    <property type="protein sequence ID" value="KAB0268175.1"/>
    <property type="molecule type" value="Genomic_DNA"/>
</dbReference>
<evidence type="ECO:0000256" key="6">
    <source>
        <dbReference type="ARBA" id="ARBA00022490"/>
    </source>
</evidence>
<dbReference type="NCBIfam" id="TIGR00125">
    <property type="entry name" value="cyt_tran_rel"/>
    <property type="match status" value="1"/>
</dbReference>
<keyword evidence="9 13" id="KW-0547">Nucleotide-binding</keyword>
<dbReference type="Gene3D" id="3.40.50.620">
    <property type="entry name" value="HUPs"/>
    <property type="match status" value="1"/>
</dbReference>
<dbReference type="PANTHER" id="PTHR21299">
    <property type="entry name" value="CYTIDYLATE KINASE/PANTOATE-BETA-ALANINE LIGASE"/>
    <property type="match status" value="1"/>
</dbReference>
<evidence type="ECO:0000256" key="12">
    <source>
        <dbReference type="ARBA" id="ARBA00055042"/>
    </source>
</evidence>
<evidence type="ECO:0000256" key="2">
    <source>
        <dbReference type="ARBA" id="ARBA00004990"/>
    </source>
</evidence>
<evidence type="ECO:0000256" key="3">
    <source>
        <dbReference type="ARBA" id="ARBA00009256"/>
    </source>
</evidence>
<dbReference type="InterPro" id="IPR004821">
    <property type="entry name" value="Cyt_trans-like"/>
</dbReference>
<dbReference type="InterPro" id="IPR003721">
    <property type="entry name" value="Pantoate_ligase"/>
</dbReference>
<evidence type="ECO:0000256" key="11">
    <source>
        <dbReference type="ARBA" id="ARBA00048258"/>
    </source>
</evidence>
<comment type="subunit">
    <text evidence="13">Homodimer.</text>
</comment>
<comment type="catalytic activity">
    <reaction evidence="11 13">
        <text>(R)-pantoate + beta-alanine + ATP = (R)-pantothenate + AMP + diphosphate + H(+)</text>
        <dbReference type="Rhea" id="RHEA:10912"/>
        <dbReference type="ChEBI" id="CHEBI:15378"/>
        <dbReference type="ChEBI" id="CHEBI:15980"/>
        <dbReference type="ChEBI" id="CHEBI:29032"/>
        <dbReference type="ChEBI" id="CHEBI:30616"/>
        <dbReference type="ChEBI" id="CHEBI:33019"/>
        <dbReference type="ChEBI" id="CHEBI:57966"/>
        <dbReference type="ChEBI" id="CHEBI:456215"/>
        <dbReference type="EC" id="6.3.2.1"/>
    </reaction>
</comment>
<comment type="function">
    <text evidence="12 13">Catalyzes the condensation of pantoate with beta-alanine in an ATP-dependent reaction via a pantoyl-adenylate intermediate.</text>
</comment>
<gene>
    <name evidence="13" type="primary">panC</name>
    <name evidence="14" type="ORF">FEZ63_06005</name>
</gene>
<organism evidence="14 15">
    <name type="scientific">Microvirga brassicacearum</name>
    <dbReference type="NCBI Taxonomy" id="2580413"/>
    <lineage>
        <taxon>Bacteria</taxon>
        <taxon>Pseudomonadati</taxon>
        <taxon>Pseudomonadota</taxon>
        <taxon>Alphaproteobacteria</taxon>
        <taxon>Hyphomicrobiales</taxon>
        <taxon>Methylobacteriaceae</taxon>
        <taxon>Microvirga</taxon>
    </lineage>
</organism>
<keyword evidence="15" id="KW-1185">Reference proteome</keyword>
<dbReference type="EC" id="6.3.2.1" evidence="4 13"/>
<feature type="active site" description="Proton donor" evidence="13">
    <location>
        <position position="40"/>
    </location>
</feature>
<dbReference type="GO" id="GO:0015940">
    <property type="term" value="P:pantothenate biosynthetic process"/>
    <property type="evidence" value="ECO:0007669"/>
    <property type="project" value="UniProtKB-UniRule"/>
</dbReference>
<comment type="pathway">
    <text evidence="2 13">Cofactor biosynthesis; (R)-pantothenate biosynthesis; (R)-pantothenate from (R)-pantoate and beta-alanine: step 1/1.</text>
</comment>
<dbReference type="InterPro" id="IPR042176">
    <property type="entry name" value="Pantoate_ligase_C"/>
</dbReference>
<dbReference type="HAMAP" id="MF_00158">
    <property type="entry name" value="PanC"/>
    <property type="match status" value="1"/>
</dbReference>
<proteinExistence type="inferred from homology"/>
<dbReference type="NCBIfam" id="TIGR00018">
    <property type="entry name" value="panC"/>
    <property type="match status" value="1"/>
</dbReference>
<feature type="binding site" evidence="13">
    <location>
        <position position="64"/>
    </location>
    <ligand>
        <name>beta-alanine</name>
        <dbReference type="ChEBI" id="CHEBI:57966"/>
    </ligand>
</feature>
<dbReference type="SUPFAM" id="SSF52374">
    <property type="entry name" value="Nucleotidylyl transferase"/>
    <property type="match status" value="1"/>
</dbReference>
<comment type="similarity">
    <text evidence="3 13">Belongs to the pantothenate synthetase family.</text>
</comment>
<evidence type="ECO:0000256" key="4">
    <source>
        <dbReference type="ARBA" id="ARBA00012219"/>
    </source>
</evidence>
<evidence type="ECO:0000313" key="15">
    <source>
        <dbReference type="Proteomes" id="UP000325684"/>
    </source>
</evidence>
<name>A0A5N3PEU4_9HYPH</name>
<feature type="binding site" evidence="13">
    <location>
        <position position="179"/>
    </location>
    <ligand>
        <name>ATP</name>
        <dbReference type="ChEBI" id="CHEBI:30616"/>
    </ligand>
</feature>
<dbReference type="OrthoDB" id="9773087at2"/>
<reference evidence="14 15" key="1">
    <citation type="journal article" date="2019" name="Microorganisms">
        <title>Genome Insights into the Novel Species Microvirga brassicacearum, a Rapeseed Endophyte with Biotechnological Potential.</title>
        <authorList>
            <person name="Jimenez-Gomez A."/>
            <person name="Saati-Santamaria Z."/>
            <person name="Igual J.M."/>
            <person name="Rivas R."/>
            <person name="Mateos P.F."/>
            <person name="Garcia-Fraile P."/>
        </authorList>
    </citation>
    <scope>NUCLEOTIDE SEQUENCE [LARGE SCALE GENOMIC DNA]</scope>
    <source>
        <strain evidence="14 15">CDVBN77</strain>
    </source>
</reference>
<keyword evidence="8 13" id="KW-0566">Pantothenate biosynthesis</keyword>
<dbReference type="CDD" id="cd00560">
    <property type="entry name" value="PanC"/>
    <property type="match status" value="1"/>
</dbReference>
<evidence type="ECO:0000256" key="8">
    <source>
        <dbReference type="ARBA" id="ARBA00022655"/>
    </source>
</evidence>
<accession>A0A5N3PEU4</accession>
<dbReference type="Gene3D" id="3.30.1300.10">
    <property type="entry name" value="Pantoate-beta-alanine ligase, C-terminal domain"/>
    <property type="match status" value="1"/>
</dbReference>
<feature type="binding site" evidence="13">
    <location>
        <position position="156"/>
    </location>
    <ligand>
        <name>(R)-pantoate</name>
        <dbReference type="ChEBI" id="CHEBI:15980"/>
    </ligand>
</feature>
<evidence type="ECO:0000256" key="7">
    <source>
        <dbReference type="ARBA" id="ARBA00022598"/>
    </source>
</evidence>
<comment type="caution">
    <text evidence="14">The sequence shown here is derived from an EMBL/GenBank/DDBJ whole genome shotgun (WGS) entry which is preliminary data.</text>
</comment>
<feature type="binding site" evidence="13">
    <location>
        <begin position="187"/>
        <end position="190"/>
    </location>
    <ligand>
        <name>ATP</name>
        <dbReference type="ChEBI" id="CHEBI:30616"/>
    </ligand>
</feature>
<feature type="binding site" evidence="13">
    <location>
        <begin position="150"/>
        <end position="153"/>
    </location>
    <ligand>
        <name>ATP</name>
        <dbReference type="ChEBI" id="CHEBI:30616"/>
    </ligand>
</feature>
<keyword evidence="7 13" id="KW-0436">Ligase</keyword>
<evidence type="ECO:0000256" key="1">
    <source>
        <dbReference type="ARBA" id="ARBA00004496"/>
    </source>
</evidence>
<dbReference type="InterPro" id="IPR014729">
    <property type="entry name" value="Rossmann-like_a/b/a_fold"/>
</dbReference>
<sequence length="281" mass="30985">MSPANVVDHVAALRQAISEWRRSGQRIALVPTMGALHDGHVSLVRLARSEADKVVVSIFVNPTQFAPNEDLSKYPRSFDEDRQRLSGLADLIFAPSVEEMYPPGDSTRVQVAGPATVGLEDRFRPTHFEGVATVVTKLFNQVQPDVAIFGDKDYQQHRVITRMVQDLYMPVRVIAGATLREPSGLAMSSRNRYLSAEDREHAAILYQTLKSCAEGIRAGDDRDEVVEAGFAVLSKAHFQVDYFEARDAETLAPPAAESARPLRLLVAAKLGTTRLIDNFAV</sequence>
<evidence type="ECO:0000256" key="10">
    <source>
        <dbReference type="ARBA" id="ARBA00022840"/>
    </source>
</evidence>
<feature type="binding site" evidence="13">
    <location>
        <position position="64"/>
    </location>
    <ligand>
        <name>(R)-pantoate</name>
        <dbReference type="ChEBI" id="CHEBI:15980"/>
    </ligand>
</feature>
<dbReference type="GO" id="GO:0005829">
    <property type="term" value="C:cytosol"/>
    <property type="evidence" value="ECO:0007669"/>
    <property type="project" value="TreeGrafter"/>
</dbReference>
<dbReference type="UniPathway" id="UPA00028">
    <property type="reaction ID" value="UER00005"/>
</dbReference>
<keyword evidence="10 13" id="KW-0067">ATP-binding</keyword>
<evidence type="ECO:0000256" key="9">
    <source>
        <dbReference type="ARBA" id="ARBA00022741"/>
    </source>
</evidence>
<dbReference type="Proteomes" id="UP000325684">
    <property type="component" value="Unassembled WGS sequence"/>
</dbReference>
<dbReference type="PANTHER" id="PTHR21299:SF1">
    <property type="entry name" value="PANTOATE--BETA-ALANINE LIGASE"/>
    <property type="match status" value="1"/>
</dbReference>
<dbReference type="FunFam" id="3.40.50.620:FF:000114">
    <property type="entry name" value="Pantothenate synthetase"/>
    <property type="match status" value="1"/>
</dbReference>
<dbReference type="Pfam" id="PF02569">
    <property type="entry name" value="Pantoate_ligase"/>
    <property type="match status" value="1"/>
</dbReference>
<dbReference type="AlphaFoldDB" id="A0A5N3PEU4"/>
<evidence type="ECO:0000256" key="5">
    <source>
        <dbReference type="ARBA" id="ARBA00014155"/>
    </source>
</evidence>
<comment type="miscellaneous">
    <text evidence="13">The reaction proceeds by a bi uni uni bi ping pong mechanism.</text>
</comment>